<accession>A0A1M5ZJE4</accession>
<name>A0A1M5ZJE4_BUTFI</name>
<feature type="transmembrane region" description="Helical" evidence="1">
    <location>
        <begin position="57"/>
        <end position="80"/>
    </location>
</feature>
<evidence type="ECO:0000313" key="3">
    <source>
        <dbReference type="Proteomes" id="UP000184278"/>
    </source>
</evidence>
<protein>
    <submittedName>
        <fullName evidence="2">Uncharacterized protein</fullName>
    </submittedName>
</protein>
<keyword evidence="1" id="KW-0812">Transmembrane</keyword>
<organism evidence="2 3">
    <name type="scientific">Butyrivibrio fibrisolvens DSM 3071</name>
    <dbReference type="NCBI Taxonomy" id="1121131"/>
    <lineage>
        <taxon>Bacteria</taxon>
        <taxon>Bacillati</taxon>
        <taxon>Bacillota</taxon>
        <taxon>Clostridia</taxon>
        <taxon>Lachnospirales</taxon>
        <taxon>Lachnospiraceae</taxon>
        <taxon>Butyrivibrio</taxon>
    </lineage>
</organism>
<dbReference type="EMBL" id="FQXK01000019">
    <property type="protein sequence ID" value="SHI24268.1"/>
    <property type="molecule type" value="Genomic_DNA"/>
</dbReference>
<dbReference type="RefSeq" id="WP_073387931.1">
    <property type="nucleotide sequence ID" value="NZ_FQXK01000019.1"/>
</dbReference>
<evidence type="ECO:0000256" key="1">
    <source>
        <dbReference type="SAM" id="Phobius"/>
    </source>
</evidence>
<gene>
    <name evidence="2" type="ORF">SAMN02745229_02326</name>
</gene>
<dbReference type="OrthoDB" id="9865394at2"/>
<evidence type="ECO:0000313" key="2">
    <source>
        <dbReference type="EMBL" id="SHI24268.1"/>
    </source>
</evidence>
<keyword evidence="1" id="KW-1133">Transmembrane helix</keyword>
<keyword evidence="3" id="KW-1185">Reference proteome</keyword>
<reference evidence="3" key="1">
    <citation type="submission" date="2016-11" db="EMBL/GenBank/DDBJ databases">
        <authorList>
            <person name="Varghese N."/>
            <person name="Submissions S."/>
        </authorList>
    </citation>
    <scope>NUCLEOTIDE SEQUENCE [LARGE SCALE GENOMIC DNA]</scope>
    <source>
        <strain evidence="3">DSM 3071</strain>
    </source>
</reference>
<sequence length="153" mass="17710">MLSSASCKEEKMENGKTCYARGGVQYFFTIMFGVGFIWILTEPIWGQKVNEEDLGAFIFANIWLGVFFLYWVLLCAFFIVKVDQNKIVYTNLFNKTFYIDPQEIKSIDSIGGKGMRIKIKKKRIVIYAFYKNYREVCKDILNLVATTKSSNKG</sequence>
<dbReference type="AlphaFoldDB" id="A0A1M5ZJE4"/>
<proteinExistence type="predicted"/>
<dbReference type="Proteomes" id="UP000184278">
    <property type="component" value="Unassembled WGS sequence"/>
</dbReference>
<keyword evidence="1" id="KW-0472">Membrane</keyword>
<feature type="transmembrane region" description="Helical" evidence="1">
    <location>
        <begin position="26"/>
        <end position="45"/>
    </location>
</feature>
<dbReference type="GeneID" id="89510229"/>